<sequence length="60" mass="6488">MICQSAYSERIQSLGRGSTVVLGTLGYHLNRFQTSLCSGYPRARPLPSTVRPDGDGGFRG</sequence>
<organism evidence="1 2">
    <name type="scientific">Broad bean necrosis virus</name>
    <dbReference type="NCBI Taxonomy" id="79918"/>
    <lineage>
        <taxon>Viruses</taxon>
        <taxon>Riboviria</taxon>
        <taxon>Orthornavirae</taxon>
        <taxon>Kitrinoviricota</taxon>
        <taxon>Alsuviricetes</taxon>
        <taxon>Martellivirales</taxon>
        <taxon>Virgaviridae</taxon>
        <taxon>Pomovirus</taxon>
        <taxon>Pomovirus viciae</taxon>
    </lineage>
</organism>
<dbReference type="RefSeq" id="NP_740767.1">
    <property type="nucleotide sequence ID" value="NC_004425.1"/>
</dbReference>
<accession>Q9YPH0</accession>
<dbReference type="GeneID" id="995366"/>
<reference evidence="1 2" key="1">
    <citation type="journal article" date="1998" name="Arch. Virol.">
        <title>The genome organization of the broad bean necrosis virus (BBNV).</title>
        <authorList>
            <person name="Lu X."/>
            <person name="Yamamoto S."/>
            <person name="Tanaka M."/>
            <person name="Hibi T."/>
            <person name="Namba S."/>
        </authorList>
    </citation>
    <scope>NUCLEOTIDE SEQUENCE [LARGE SCALE GENOMIC DNA]</scope>
</reference>
<evidence type="ECO:0000313" key="2">
    <source>
        <dbReference type="Proteomes" id="UP000201839"/>
    </source>
</evidence>
<proteinExistence type="predicted"/>
<dbReference type="KEGG" id="vg:995366"/>
<keyword evidence="2" id="KW-1185">Reference proteome</keyword>
<protein>
    <submittedName>
        <fullName evidence="1">6kDa glycine-rich protein</fullName>
    </submittedName>
</protein>
<name>Q9YPH0_9VIRU</name>
<evidence type="ECO:0000313" key="1">
    <source>
        <dbReference type="EMBL" id="BAA34699.1"/>
    </source>
</evidence>
<dbReference type="Proteomes" id="UP000201839">
    <property type="component" value="Genome"/>
</dbReference>
<dbReference type="EMBL" id="D86638">
    <property type="protein sequence ID" value="BAA34699.1"/>
    <property type="molecule type" value="Genomic_RNA"/>
</dbReference>